<dbReference type="RefSeq" id="WP_184857499.1">
    <property type="nucleotide sequence ID" value="NZ_JACHLK010000004.1"/>
</dbReference>
<name>A0A7X0PDL5_9BURK</name>
<dbReference type="Pfam" id="PF10604">
    <property type="entry name" value="Polyketide_cyc2"/>
    <property type="match status" value="1"/>
</dbReference>
<dbReference type="InterPro" id="IPR023393">
    <property type="entry name" value="START-like_dom_sf"/>
</dbReference>
<keyword evidence="2" id="KW-1185">Reference proteome</keyword>
<gene>
    <name evidence="1" type="ORF">HNP48_002647</name>
</gene>
<dbReference type="InterPro" id="IPR019587">
    <property type="entry name" value="Polyketide_cyclase/dehydratase"/>
</dbReference>
<sequence length="134" mass="14560">MAYFSHTLLLNVGADKAWDALRDVGNLHTRLVRGFVVECEFDGSARLLTFANGVRATERIVAISEPDRRVSWSAISERIAHHNASAQVAPEGPGSCRFTWSVDVLPDSIAPSIEAMVQAGLQSIKRTLEQEGAA</sequence>
<protein>
    <submittedName>
        <fullName evidence="1">Carbon monoxide dehydrogenase subunit G</fullName>
    </submittedName>
</protein>
<reference evidence="1 2" key="1">
    <citation type="submission" date="2020-08" db="EMBL/GenBank/DDBJ databases">
        <title>Functional genomics of gut bacteria from endangered species of beetles.</title>
        <authorList>
            <person name="Carlos-Shanley C."/>
        </authorList>
    </citation>
    <scope>NUCLEOTIDE SEQUENCE [LARGE SCALE GENOMIC DNA]</scope>
    <source>
        <strain evidence="1 2">S00198</strain>
    </source>
</reference>
<dbReference type="Proteomes" id="UP000575083">
    <property type="component" value="Unassembled WGS sequence"/>
</dbReference>
<evidence type="ECO:0000313" key="2">
    <source>
        <dbReference type="Proteomes" id="UP000575083"/>
    </source>
</evidence>
<accession>A0A7X0PDL5</accession>
<dbReference type="SUPFAM" id="SSF55961">
    <property type="entry name" value="Bet v1-like"/>
    <property type="match status" value="1"/>
</dbReference>
<comment type="caution">
    <text evidence="1">The sequence shown here is derived from an EMBL/GenBank/DDBJ whole genome shotgun (WGS) entry which is preliminary data.</text>
</comment>
<dbReference type="AlphaFoldDB" id="A0A7X0PDL5"/>
<organism evidence="1 2">
    <name type="scientific">Acidovorax soli</name>
    <dbReference type="NCBI Taxonomy" id="592050"/>
    <lineage>
        <taxon>Bacteria</taxon>
        <taxon>Pseudomonadati</taxon>
        <taxon>Pseudomonadota</taxon>
        <taxon>Betaproteobacteria</taxon>
        <taxon>Burkholderiales</taxon>
        <taxon>Comamonadaceae</taxon>
        <taxon>Acidovorax</taxon>
    </lineage>
</organism>
<proteinExistence type="predicted"/>
<dbReference type="EMBL" id="JACHLK010000004">
    <property type="protein sequence ID" value="MBB6559975.1"/>
    <property type="molecule type" value="Genomic_DNA"/>
</dbReference>
<dbReference type="Gene3D" id="3.30.530.20">
    <property type="match status" value="1"/>
</dbReference>
<evidence type="ECO:0000313" key="1">
    <source>
        <dbReference type="EMBL" id="MBB6559975.1"/>
    </source>
</evidence>
<dbReference type="CDD" id="cd07821">
    <property type="entry name" value="PYR_PYL_RCAR_like"/>
    <property type="match status" value="1"/>
</dbReference>